<dbReference type="Proteomes" id="UP000305067">
    <property type="component" value="Unassembled WGS sequence"/>
</dbReference>
<evidence type="ECO:0000313" key="15">
    <source>
        <dbReference type="EMBL" id="TFL01627.1"/>
    </source>
</evidence>
<proteinExistence type="inferred from homology"/>
<dbReference type="GO" id="GO:0005789">
    <property type="term" value="C:endoplasmic reticulum membrane"/>
    <property type="evidence" value="ECO:0007669"/>
    <property type="project" value="UniProtKB-SubCell"/>
</dbReference>
<dbReference type="GO" id="GO:0102158">
    <property type="term" value="F:very-long-chain (3R)-3-hydroxyacyl-CoA dehydratase activity"/>
    <property type="evidence" value="ECO:0007669"/>
    <property type="project" value="UniProtKB-EC"/>
</dbReference>
<comment type="function">
    <text evidence="14">Catalyzes the third of the four reactions of the long-chain fatty acids elongation cycle. This endoplasmic reticulum-bound enzymatic process, allows the addition of two carbons to the chain of long- and very long-chain fatty acids/VLCFAs per cycle. This enzyme catalyzes the dehydration of the 3-hydroxyacyl-CoA intermediate into trans-2,3-enoyl-CoA, within each cycle of fatty acid elongation. Thereby, it participates to the production of VLCFAs of different chain lengths that are involved in multiple biological processes as precursors of membrane lipids and lipid mediators.</text>
</comment>
<dbReference type="PANTHER" id="PTHR11035">
    <property type="entry name" value="VERY-LONG-CHAIN (3R)-3-HYDROXYACYL-COA DEHYDRATASE"/>
    <property type="match status" value="1"/>
</dbReference>
<comment type="subcellular location">
    <subcellularLocation>
        <location evidence="14">Endoplasmic reticulum membrane</location>
        <topology evidence="14">Multi-pass membrane protein</topology>
    </subcellularLocation>
    <subcellularLocation>
        <location evidence="1">Membrane</location>
        <topology evidence="1">Multi-pass membrane protein</topology>
    </subcellularLocation>
</comment>
<evidence type="ECO:0000256" key="8">
    <source>
        <dbReference type="ARBA" id="ARBA00022989"/>
    </source>
</evidence>
<protein>
    <recommendedName>
        <fullName evidence="4 14">Very-long-chain (3R)-3-hydroxyacyl-CoA dehydratase</fullName>
        <ecNumber evidence="4 14">4.2.1.134</ecNumber>
    </recommendedName>
</protein>
<evidence type="ECO:0000256" key="1">
    <source>
        <dbReference type="ARBA" id="ARBA00004141"/>
    </source>
</evidence>
<keyword evidence="10 14" id="KW-0472">Membrane</keyword>
<evidence type="ECO:0000256" key="2">
    <source>
        <dbReference type="ARBA" id="ARBA00005194"/>
    </source>
</evidence>
<dbReference type="InterPro" id="IPR007482">
    <property type="entry name" value="Tyr_Pase-like_PTPLA"/>
</dbReference>
<dbReference type="STRING" id="1884261.A0A5C3QJB4"/>
<evidence type="ECO:0000256" key="14">
    <source>
        <dbReference type="RuleBase" id="RU363109"/>
    </source>
</evidence>
<evidence type="ECO:0000256" key="4">
    <source>
        <dbReference type="ARBA" id="ARBA00013122"/>
    </source>
</evidence>
<keyword evidence="12 14" id="KW-0456">Lyase</keyword>
<dbReference type="UniPathway" id="UPA00094"/>
<evidence type="ECO:0000256" key="9">
    <source>
        <dbReference type="ARBA" id="ARBA00023098"/>
    </source>
</evidence>
<comment type="caution">
    <text evidence="14">Lacks conserved residue(s) required for the propagation of feature annotation.</text>
</comment>
<evidence type="ECO:0000256" key="6">
    <source>
        <dbReference type="ARBA" id="ARBA00022692"/>
    </source>
</evidence>
<keyword evidence="8 14" id="KW-1133">Transmembrane helix</keyword>
<reference evidence="15 16" key="1">
    <citation type="journal article" date="2019" name="Nat. Ecol. Evol.">
        <title>Megaphylogeny resolves global patterns of mushroom evolution.</title>
        <authorList>
            <person name="Varga T."/>
            <person name="Krizsan K."/>
            <person name="Foldi C."/>
            <person name="Dima B."/>
            <person name="Sanchez-Garcia M."/>
            <person name="Sanchez-Ramirez S."/>
            <person name="Szollosi G.J."/>
            <person name="Szarkandi J.G."/>
            <person name="Papp V."/>
            <person name="Albert L."/>
            <person name="Andreopoulos W."/>
            <person name="Angelini C."/>
            <person name="Antonin V."/>
            <person name="Barry K.W."/>
            <person name="Bougher N.L."/>
            <person name="Buchanan P."/>
            <person name="Buyck B."/>
            <person name="Bense V."/>
            <person name="Catcheside P."/>
            <person name="Chovatia M."/>
            <person name="Cooper J."/>
            <person name="Damon W."/>
            <person name="Desjardin D."/>
            <person name="Finy P."/>
            <person name="Geml J."/>
            <person name="Haridas S."/>
            <person name="Hughes K."/>
            <person name="Justo A."/>
            <person name="Karasinski D."/>
            <person name="Kautmanova I."/>
            <person name="Kiss B."/>
            <person name="Kocsube S."/>
            <person name="Kotiranta H."/>
            <person name="LaButti K.M."/>
            <person name="Lechner B.E."/>
            <person name="Liimatainen K."/>
            <person name="Lipzen A."/>
            <person name="Lukacs Z."/>
            <person name="Mihaltcheva S."/>
            <person name="Morgado L.N."/>
            <person name="Niskanen T."/>
            <person name="Noordeloos M.E."/>
            <person name="Ohm R.A."/>
            <person name="Ortiz-Santana B."/>
            <person name="Ovrebo C."/>
            <person name="Racz N."/>
            <person name="Riley R."/>
            <person name="Savchenko A."/>
            <person name="Shiryaev A."/>
            <person name="Soop K."/>
            <person name="Spirin V."/>
            <person name="Szebenyi C."/>
            <person name="Tomsovsky M."/>
            <person name="Tulloss R.E."/>
            <person name="Uehling J."/>
            <person name="Grigoriev I.V."/>
            <person name="Vagvolgyi C."/>
            <person name="Papp T."/>
            <person name="Martin F.M."/>
            <person name="Miettinen O."/>
            <person name="Hibbett D.S."/>
            <person name="Nagy L.G."/>
        </authorList>
    </citation>
    <scope>NUCLEOTIDE SEQUENCE [LARGE SCALE GENOMIC DNA]</scope>
    <source>
        <strain evidence="15 16">CBS 309.79</strain>
    </source>
</reference>
<feature type="transmembrane region" description="Helical" evidence="14">
    <location>
        <begin position="190"/>
        <end position="212"/>
    </location>
</feature>
<dbReference type="Pfam" id="PF04387">
    <property type="entry name" value="PTPLA"/>
    <property type="match status" value="1"/>
</dbReference>
<dbReference type="AlphaFoldDB" id="A0A5C3QJB4"/>
<evidence type="ECO:0000256" key="7">
    <source>
        <dbReference type="ARBA" id="ARBA00022832"/>
    </source>
</evidence>
<dbReference type="OrthoDB" id="46988at2759"/>
<dbReference type="PANTHER" id="PTHR11035:SF3">
    <property type="entry name" value="VERY-LONG-CHAIN (3R)-3-HYDROXYACYL-COA DEHYDRATASE"/>
    <property type="match status" value="1"/>
</dbReference>
<gene>
    <name evidence="15" type="ORF">BDV98DRAFT_506949</name>
</gene>
<evidence type="ECO:0000256" key="5">
    <source>
        <dbReference type="ARBA" id="ARBA00022516"/>
    </source>
</evidence>
<evidence type="ECO:0000256" key="10">
    <source>
        <dbReference type="ARBA" id="ARBA00023136"/>
    </source>
</evidence>
<keyword evidence="9 14" id="KW-0443">Lipid metabolism</keyword>
<comment type="pathway">
    <text evidence="2 14">Lipid metabolism; fatty acid biosynthesis.</text>
</comment>
<comment type="catalytic activity">
    <reaction evidence="13 14">
        <text>a very-long-chain (3R)-3-hydroxyacyl-CoA = a very-long-chain (2E)-enoyl-CoA + H2O</text>
        <dbReference type="Rhea" id="RHEA:45812"/>
        <dbReference type="ChEBI" id="CHEBI:15377"/>
        <dbReference type="ChEBI" id="CHEBI:83728"/>
        <dbReference type="ChEBI" id="CHEBI:85440"/>
        <dbReference type="EC" id="4.2.1.134"/>
    </reaction>
</comment>
<dbReference type="GO" id="GO:0030497">
    <property type="term" value="P:fatty acid elongation"/>
    <property type="evidence" value="ECO:0007669"/>
    <property type="project" value="TreeGrafter"/>
</dbReference>
<keyword evidence="16" id="KW-1185">Reference proteome</keyword>
<organism evidence="15 16">
    <name type="scientific">Pterulicium gracile</name>
    <dbReference type="NCBI Taxonomy" id="1884261"/>
    <lineage>
        <taxon>Eukaryota</taxon>
        <taxon>Fungi</taxon>
        <taxon>Dikarya</taxon>
        <taxon>Basidiomycota</taxon>
        <taxon>Agaricomycotina</taxon>
        <taxon>Agaricomycetes</taxon>
        <taxon>Agaricomycetidae</taxon>
        <taxon>Agaricales</taxon>
        <taxon>Pleurotineae</taxon>
        <taxon>Pterulaceae</taxon>
        <taxon>Pterulicium</taxon>
    </lineage>
</organism>
<sequence>MLHVSGPSPVVKYWLVLYNLLSTLGWGYILVQTVVHLLDLDGSATAVATNSQSAGTLSQLIKSLPFVKSSPYLKAALGLEKHLPAALVPLYRRAATTYARVGVVTTAVQTCALLEVVHAALGWVRSPIQTTAMQVASRLMLVWGITEQFPESRTNPLFASMVFAWSFTEVIRYSFYALNLLGMESDFLTYLRYTTFYVLYPLGAGSEAFLMYSTLPKSSPIPSFQSWTKGLWKPTDYVRGALFLIWWPGLYVMYTYMIKQRRKVLSPSAGKRLDGKKAIKEL</sequence>
<evidence type="ECO:0000256" key="12">
    <source>
        <dbReference type="ARBA" id="ARBA00023239"/>
    </source>
</evidence>
<keyword evidence="11 14" id="KW-0275">Fatty acid biosynthesis</keyword>
<evidence type="ECO:0000313" key="16">
    <source>
        <dbReference type="Proteomes" id="UP000305067"/>
    </source>
</evidence>
<feature type="transmembrane region" description="Helical" evidence="14">
    <location>
        <begin position="157"/>
        <end position="178"/>
    </location>
</feature>
<keyword evidence="6 14" id="KW-0812">Transmembrane</keyword>
<evidence type="ECO:0000256" key="3">
    <source>
        <dbReference type="ARBA" id="ARBA00007811"/>
    </source>
</evidence>
<evidence type="ECO:0000256" key="13">
    <source>
        <dbReference type="ARBA" id="ARBA00036671"/>
    </source>
</evidence>
<dbReference type="GO" id="GO:0042761">
    <property type="term" value="P:very long-chain fatty acid biosynthetic process"/>
    <property type="evidence" value="ECO:0007669"/>
    <property type="project" value="TreeGrafter"/>
</dbReference>
<dbReference type="EMBL" id="ML178824">
    <property type="protein sequence ID" value="TFL01627.1"/>
    <property type="molecule type" value="Genomic_DNA"/>
</dbReference>
<name>A0A5C3QJB4_9AGAR</name>
<evidence type="ECO:0000256" key="11">
    <source>
        <dbReference type="ARBA" id="ARBA00023160"/>
    </source>
</evidence>
<feature type="transmembrane region" description="Helical" evidence="14">
    <location>
        <begin position="237"/>
        <end position="256"/>
    </location>
</feature>
<dbReference type="EC" id="4.2.1.134" evidence="4 14"/>
<accession>A0A5C3QJB4</accession>
<keyword evidence="7 14" id="KW-0276">Fatty acid metabolism</keyword>
<dbReference type="GO" id="GO:0030148">
    <property type="term" value="P:sphingolipid biosynthetic process"/>
    <property type="evidence" value="ECO:0007669"/>
    <property type="project" value="TreeGrafter"/>
</dbReference>
<feature type="transmembrane region" description="Helical" evidence="14">
    <location>
        <begin position="12"/>
        <end position="31"/>
    </location>
</feature>
<keyword evidence="14" id="KW-0256">Endoplasmic reticulum</keyword>
<comment type="similarity">
    <text evidence="3 14">Belongs to the very long-chain fatty acids dehydratase HACD family.</text>
</comment>
<keyword evidence="5 14" id="KW-0444">Lipid biosynthesis</keyword>